<dbReference type="EC" id="2.7.7.6" evidence="2"/>
<dbReference type="CDD" id="cd02735">
    <property type="entry name" value="RNAP_I_Rpa1_C"/>
    <property type="match status" value="1"/>
</dbReference>
<dbReference type="SUPFAM" id="SSF64484">
    <property type="entry name" value="beta and beta-prime subunits of DNA dependent RNA-polymerase"/>
    <property type="match status" value="1"/>
</dbReference>
<organism evidence="8 9">
    <name type="scientific">Limulus polyphemus</name>
    <name type="common">Atlantic horseshoe crab</name>
    <dbReference type="NCBI Taxonomy" id="6850"/>
    <lineage>
        <taxon>Eukaryota</taxon>
        <taxon>Metazoa</taxon>
        <taxon>Ecdysozoa</taxon>
        <taxon>Arthropoda</taxon>
        <taxon>Chelicerata</taxon>
        <taxon>Merostomata</taxon>
        <taxon>Xiphosura</taxon>
        <taxon>Limulidae</taxon>
        <taxon>Limulus</taxon>
    </lineage>
</organism>
<keyword evidence="3" id="KW-0240">DNA-directed RNA polymerase</keyword>
<accession>A0ABM1C2W5</accession>
<evidence type="ECO:0000256" key="4">
    <source>
        <dbReference type="ARBA" id="ARBA00022679"/>
    </source>
</evidence>
<dbReference type="Pfam" id="PF04998">
    <property type="entry name" value="RNA_pol_Rpb1_5"/>
    <property type="match status" value="1"/>
</dbReference>
<dbReference type="InterPro" id="IPR007081">
    <property type="entry name" value="RNA_pol_Rpb1_5"/>
</dbReference>
<protein>
    <recommendedName>
        <fullName evidence="2">DNA-directed RNA polymerase</fullName>
        <ecNumber evidence="2">2.7.7.6</ecNumber>
    </recommendedName>
</protein>
<dbReference type="Proteomes" id="UP000694941">
    <property type="component" value="Unplaced"/>
</dbReference>
<evidence type="ECO:0000259" key="7">
    <source>
        <dbReference type="Pfam" id="PF04998"/>
    </source>
</evidence>
<evidence type="ECO:0000256" key="6">
    <source>
        <dbReference type="ARBA" id="ARBA00023163"/>
    </source>
</evidence>
<evidence type="ECO:0000313" key="9">
    <source>
        <dbReference type="RefSeq" id="XP_013793244.2"/>
    </source>
</evidence>
<dbReference type="Gene3D" id="1.10.150.390">
    <property type="match status" value="1"/>
</dbReference>
<evidence type="ECO:0000256" key="1">
    <source>
        <dbReference type="ARBA" id="ARBA00006460"/>
    </source>
</evidence>
<evidence type="ECO:0000256" key="2">
    <source>
        <dbReference type="ARBA" id="ARBA00012418"/>
    </source>
</evidence>
<dbReference type="PANTHER" id="PTHR19376">
    <property type="entry name" value="DNA-DIRECTED RNA POLYMERASE"/>
    <property type="match status" value="1"/>
</dbReference>
<feature type="domain" description="RNA polymerase Rpb1" evidence="7">
    <location>
        <begin position="8"/>
        <end position="125"/>
    </location>
</feature>
<evidence type="ECO:0000256" key="5">
    <source>
        <dbReference type="ARBA" id="ARBA00022695"/>
    </source>
</evidence>
<keyword evidence="6" id="KW-0804">Transcription</keyword>
<evidence type="ECO:0000256" key="3">
    <source>
        <dbReference type="ARBA" id="ARBA00022478"/>
    </source>
</evidence>
<dbReference type="InterPro" id="IPR047107">
    <property type="entry name" value="DNA-dir_RNA_pol1_lsu_C"/>
</dbReference>
<reference evidence="9" key="1">
    <citation type="submission" date="2025-08" db="UniProtKB">
        <authorList>
            <consortium name="RefSeq"/>
        </authorList>
    </citation>
    <scope>IDENTIFICATION</scope>
    <source>
        <tissue evidence="9">Muscle</tissue>
    </source>
</reference>
<dbReference type="GeneID" id="106477198"/>
<dbReference type="InterPro" id="IPR045867">
    <property type="entry name" value="DNA-dir_RpoC_beta_prime"/>
</dbReference>
<proteinExistence type="inferred from homology"/>
<name>A0ABM1C2W5_LIMPO</name>
<dbReference type="RefSeq" id="XP_013793244.2">
    <property type="nucleotide sequence ID" value="XM_013937790.2"/>
</dbReference>
<keyword evidence="8" id="KW-1185">Reference proteome</keyword>
<keyword evidence="4" id="KW-0808">Transferase</keyword>
<sequence>MTSLIEEEAKKAVVQETPKINRAFLITDSSSGGQILKTEGVNLREMFNYDRILDLNKIYSNDIHAVASTYGIEAATRSIVKEITNVFAVYGIQVDPRHLLLIADYMTFDGTYKPCNRIGMESSASPLQQMTFETTMNFLKSATLSGFQDPLKSPSSRLVLGHLVAGGTGCFDLLQPRISLSKKSRK</sequence>
<evidence type="ECO:0000313" key="8">
    <source>
        <dbReference type="Proteomes" id="UP000694941"/>
    </source>
</evidence>
<gene>
    <name evidence="9" type="primary">LOC106477198</name>
</gene>
<keyword evidence="5" id="KW-0548">Nucleotidyltransferase</keyword>
<dbReference type="PANTHER" id="PTHR19376:SF11">
    <property type="entry name" value="DNA-DIRECTED RNA POLYMERASE I SUBUNIT RPA1"/>
    <property type="match status" value="1"/>
</dbReference>
<comment type="similarity">
    <text evidence="1">Belongs to the RNA polymerase beta' chain family.</text>
</comment>